<evidence type="ECO:0000256" key="1">
    <source>
        <dbReference type="ARBA" id="ARBA00006987"/>
    </source>
</evidence>
<evidence type="ECO:0000313" key="4">
    <source>
        <dbReference type="Proteomes" id="UP000737171"/>
    </source>
</evidence>
<evidence type="ECO:0000256" key="2">
    <source>
        <dbReference type="SAM" id="SignalP"/>
    </source>
</evidence>
<dbReference type="InterPro" id="IPR005064">
    <property type="entry name" value="BUG"/>
</dbReference>
<feature type="chain" id="PRO_5045382455" description="Twin-arginine translocation pathway signal" evidence="2">
    <location>
        <begin position="20"/>
        <end position="326"/>
    </location>
</feature>
<comment type="caution">
    <text evidence="3">The sequence shown here is derived from an EMBL/GenBank/DDBJ whole genome shotgun (WGS) entry which is preliminary data.</text>
</comment>
<evidence type="ECO:0000313" key="3">
    <source>
        <dbReference type="EMBL" id="NRF67752.1"/>
    </source>
</evidence>
<dbReference type="EMBL" id="JABRWJ010000003">
    <property type="protein sequence ID" value="NRF67752.1"/>
    <property type="molecule type" value="Genomic_DNA"/>
</dbReference>
<dbReference type="Proteomes" id="UP000737171">
    <property type="component" value="Unassembled WGS sequence"/>
</dbReference>
<gene>
    <name evidence="3" type="ORF">HLB44_12215</name>
</gene>
<accession>A0ABX2EGL5</accession>
<dbReference type="Pfam" id="PF03401">
    <property type="entry name" value="TctC"/>
    <property type="match status" value="1"/>
</dbReference>
<keyword evidence="4" id="KW-1185">Reference proteome</keyword>
<dbReference type="CDD" id="cd13579">
    <property type="entry name" value="PBP2_Bug_NagM"/>
    <property type="match status" value="1"/>
</dbReference>
<proteinExistence type="inferred from homology"/>
<sequence length="326" mass="34327">MIHRRLLLASLATSTFVLAAPALQAQGATRQEPLKLIVGYPAGGSADAVARMLADKLKDELNTTVIVDNRPGAGGAIAAEHVKNAPADGRTLLIANTHMMVMIPLTFKVVRYDPVKDFQPVGRVSSFYEAIAVPSAMPATTVAQWIDLARANRKDGSFGVPAPGSISQFIGYRLGKDANADMLPVPYRGGAPLVQDLLGGQIAAGILPIADVAAHHQAGKLRVLAVNGARRSELLPGVPTLAEMGLRQFDTLEWVGLFAPPATPRAALQPLQTALARVLAMNDIKAGLAKIGMHSDPATPDELGRLIADELAKWGPVIKASGFLVD</sequence>
<organism evidence="3 4">
    <name type="scientific">Pseudaquabacterium terrae</name>
    <dbReference type="NCBI Taxonomy" id="2732868"/>
    <lineage>
        <taxon>Bacteria</taxon>
        <taxon>Pseudomonadati</taxon>
        <taxon>Pseudomonadota</taxon>
        <taxon>Betaproteobacteria</taxon>
        <taxon>Burkholderiales</taxon>
        <taxon>Sphaerotilaceae</taxon>
        <taxon>Pseudaquabacterium</taxon>
    </lineage>
</organism>
<dbReference type="RefSeq" id="WP_173122841.1">
    <property type="nucleotide sequence ID" value="NZ_JABRWJ010000003.1"/>
</dbReference>
<comment type="similarity">
    <text evidence="1">Belongs to the UPF0065 (bug) family.</text>
</comment>
<dbReference type="PANTHER" id="PTHR42928:SF5">
    <property type="entry name" value="BLR1237 PROTEIN"/>
    <property type="match status" value="1"/>
</dbReference>
<dbReference type="Gene3D" id="3.40.190.10">
    <property type="entry name" value="Periplasmic binding protein-like II"/>
    <property type="match status" value="1"/>
</dbReference>
<keyword evidence="2" id="KW-0732">Signal</keyword>
<reference evidence="3 4" key="1">
    <citation type="submission" date="2020-05" db="EMBL/GenBank/DDBJ databases">
        <title>Aquincola sp. isolate from soil.</title>
        <authorList>
            <person name="Han J."/>
            <person name="Kim D.-U."/>
        </authorList>
    </citation>
    <scope>NUCLEOTIDE SEQUENCE [LARGE SCALE GENOMIC DNA]</scope>
    <source>
        <strain evidence="3 4">S2</strain>
    </source>
</reference>
<evidence type="ECO:0008006" key="5">
    <source>
        <dbReference type="Google" id="ProtNLM"/>
    </source>
</evidence>
<dbReference type="SUPFAM" id="SSF53850">
    <property type="entry name" value="Periplasmic binding protein-like II"/>
    <property type="match status" value="1"/>
</dbReference>
<dbReference type="PIRSF" id="PIRSF017082">
    <property type="entry name" value="YflP"/>
    <property type="match status" value="1"/>
</dbReference>
<dbReference type="Gene3D" id="3.40.190.150">
    <property type="entry name" value="Bordetella uptake gene, domain 1"/>
    <property type="match status" value="1"/>
</dbReference>
<dbReference type="PANTHER" id="PTHR42928">
    <property type="entry name" value="TRICARBOXYLATE-BINDING PROTEIN"/>
    <property type="match status" value="1"/>
</dbReference>
<name>A0ABX2EGL5_9BURK</name>
<dbReference type="InterPro" id="IPR042100">
    <property type="entry name" value="Bug_dom1"/>
</dbReference>
<feature type="signal peptide" evidence="2">
    <location>
        <begin position="1"/>
        <end position="19"/>
    </location>
</feature>
<protein>
    <recommendedName>
        <fullName evidence="5">Twin-arginine translocation pathway signal</fullName>
    </recommendedName>
</protein>